<dbReference type="Proteomes" id="UP000188219">
    <property type="component" value="Chromosome"/>
</dbReference>
<dbReference type="InterPro" id="IPR006530">
    <property type="entry name" value="YD"/>
</dbReference>
<dbReference type="STRING" id="260552.Mag101_06635"/>
<dbReference type="PANTHER" id="PTHR32305">
    <property type="match status" value="1"/>
</dbReference>
<proteinExistence type="predicted"/>
<dbReference type="Gene3D" id="3.90.930.1">
    <property type="match status" value="1"/>
</dbReference>
<evidence type="ECO:0000313" key="2">
    <source>
        <dbReference type="Proteomes" id="UP000188219"/>
    </source>
</evidence>
<sequence length="421" mass="46161">MFEANGDFPLTFSWHYNSFGNHLKSGAGYSVGSRTVADGTSEKLGETVVHTEQPLAESATPISLPLSSDPTQTYIGGATNNWRHNHSYFLGHYVLVDEVTERLISYRPDGSDLHFVADDGNFVGQGNRQWQVTKDLDGSQEHTGWTLKVGGRIERYDTAGRILRIENEQGQGITYTYDANGVQQESIADDNGNSITLGYAEGQLSQITRNDGSVYQFSYNANGLLGGITFPGANTPQRQFRYEDTRFPRALTGVTDEASNVYSTFAYDDEGRAVSSTHSDGANSGQVEYLSDTTRRLTNALGKQTTYTFAEVDGSKRIVSVQGEASANCAAANMAYTYDDNGFIASEADWEGNVTAYSRDSLGRELSRTEAYGTPDARTITTEWHVTLSVPVKIIAPEKVIENVYDASGRLMERKIIPVSN</sequence>
<dbReference type="NCBIfam" id="TIGR01643">
    <property type="entry name" value="YD_repeat_2x"/>
    <property type="match status" value="2"/>
</dbReference>
<evidence type="ECO:0000313" key="1">
    <source>
        <dbReference type="EMBL" id="AQQ67346.1"/>
    </source>
</evidence>
<dbReference type="EMBL" id="CP019650">
    <property type="protein sequence ID" value="AQQ67346.1"/>
    <property type="molecule type" value="Genomic_DNA"/>
</dbReference>
<keyword evidence="2" id="KW-1185">Reference proteome</keyword>
<dbReference type="PANTHER" id="PTHR32305:SF15">
    <property type="entry name" value="PROTEIN RHSA-RELATED"/>
    <property type="match status" value="1"/>
</dbReference>
<accession>A0A1Q2M3W2</accession>
<dbReference type="Gene3D" id="2.180.10.10">
    <property type="entry name" value="RHS repeat-associated core"/>
    <property type="match status" value="1"/>
</dbReference>
<organism evidence="1 2">
    <name type="scientific">Microbulbifer agarilyticus</name>
    <dbReference type="NCBI Taxonomy" id="260552"/>
    <lineage>
        <taxon>Bacteria</taxon>
        <taxon>Pseudomonadati</taxon>
        <taxon>Pseudomonadota</taxon>
        <taxon>Gammaproteobacteria</taxon>
        <taxon>Cellvibrionales</taxon>
        <taxon>Microbulbiferaceae</taxon>
        <taxon>Microbulbifer</taxon>
    </lineage>
</organism>
<dbReference type="AlphaFoldDB" id="A0A1Q2M3W2"/>
<dbReference type="InterPro" id="IPR031325">
    <property type="entry name" value="RHS_repeat"/>
</dbReference>
<reference evidence="1" key="1">
    <citation type="submission" date="2017-02" db="EMBL/GenBank/DDBJ databases">
        <title>Genome of Microbulbifer agarilyticus GP101.</title>
        <authorList>
            <person name="Jung J."/>
            <person name="Bae S.S."/>
            <person name="Baek K."/>
        </authorList>
    </citation>
    <scope>NUCLEOTIDE SEQUENCE [LARGE SCALE GENOMIC DNA]</scope>
    <source>
        <strain evidence="1">GP101</strain>
    </source>
</reference>
<gene>
    <name evidence="1" type="ORF">Mag101_06635</name>
</gene>
<name>A0A1Q2M3W2_9GAMM</name>
<protein>
    <submittedName>
        <fullName evidence="1">Uncharacterized protein</fullName>
    </submittedName>
</protein>
<dbReference type="Pfam" id="PF05593">
    <property type="entry name" value="RHS_repeat"/>
    <property type="match status" value="1"/>
</dbReference>
<dbReference type="InterPro" id="IPR050708">
    <property type="entry name" value="T6SS_VgrG/RHS"/>
</dbReference>
<dbReference type="RefSeq" id="WP_198040118.1">
    <property type="nucleotide sequence ID" value="NZ_CP019650.1"/>
</dbReference>
<dbReference type="KEGG" id="maga:Mag101_06635"/>